<evidence type="ECO:0000313" key="7">
    <source>
        <dbReference type="EMBL" id="OBS03340.1"/>
    </source>
</evidence>
<dbReference type="Gene3D" id="2.60.40.2880">
    <property type="entry name" value="MmpS1-5, C-terminal soluble domain"/>
    <property type="match status" value="1"/>
</dbReference>
<dbReference type="RefSeq" id="WP_007172563.1">
    <property type="nucleotide sequence ID" value="NZ_MAEM01000080.1"/>
</dbReference>
<sequence length="139" mass="15139">MKKMWIVLVIVAVVAVAGFCVLRLRTFFGVHDDQTMTSGIADEIKPFNPKRVVYQVYGPPGTVANINYLDINAQPQKASNVPLPWTLSVTSTLPSVSVNIVAQGDSNQIGCRIIVDEVVKDERSSQGMNAQTFCIVKSA</sequence>
<keyword evidence="6" id="KW-0472">Membrane</keyword>
<organism evidence="7 8">
    <name type="scientific">Mycobacterium gordonae</name>
    <dbReference type="NCBI Taxonomy" id="1778"/>
    <lineage>
        <taxon>Bacteria</taxon>
        <taxon>Bacillati</taxon>
        <taxon>Actinomycetota</taxon>
        <taxon>Actinomycetes</taxon>
        <taxon>Mycobacteriales</taxon>
        <taxon>Mycobacteriaceae</taxon>
        <taxon>Mycobacterium</taxon>
    </lineage>
</organism>
<dbReference type="Pfam" id="PF05423">
    <property type="entry name" value="Mycobact_memb"/>
    <property type="match status" value="1"/>
</dbReference>
<dbReference type="EMBL" id="MAEM01000080">
    <property type="protein sequence ID" value="OBS03340.1"/>
    <property type="molecule type" value="Genomic_DNA"/>
</dbReference>
<comment type="caution">
    <text evidence="7">The sequence shown here is derived from an EMBL/GenBank/DDBJ whole genome shotgun (WGS) entry which is preliminary data.</text>
</comment>
<comment type="similarity">
    <text evidence="2">Belongs to the MmpS family.</text>
</comment>
<evidence type="ECO:0000256" key="4">
    <source>
        <dbReference type="ARBA" id="ARBA00022692"/>
    </source>
</evidence>
<evidence type="ECO:0000256" key="6">
    <source>
        <dbReference type="ARBA" id="ARBA00023136"/>
    </source>
</evidence>
<dbReference type="InterPro" id="IPR038468">
    <property type="entry name" value="MmpS_C"/>
</dbReference>
<dbReference type="AlphaFoldDB" id="A0A1A6BLX9"/>
<protein>
    <recommendedName>
        <fullName evidence="9">Transport acessory protein MmpS</fullName>
    </recommendedName>
</protein>
<proteinExistence type="inferred from homology"/>
<evidence type="ECO:0000256" key="5">
    <source>
        <dbReference type="ARBA" id="ARBA00022989"/>
    </source>
</evidence>
<keyword evidence="4" id="KW-0812">Transmembrane</keyword>
<evidence type="ECO:0000256" key="3">
    <source>
        <dbReference type="ARBA" id="ARBA00022475"/>
    </source>
</evidence>
<accession>A0A1A6BLX9</accession>
<dbReference type="GO" id="GO:0005886">
    <property type="term" value="C:plasma membrane"/>
    <property type="evidence" value="ECO:0007669"/>
    <property type="project" value="UniProtKB-SubCell"/>
</dbReference>
<name>A0A1A6BLX9_MYCGO</name>
<dbReference type="GeneID" id="77303814"/>
<gene>
    <name evidence="7" type="ORF">A9W98_10035</name>
</gene>
<keyword evidence="3" id="KW-1003">Cell membrane</keyword>
<evidence type="ECO:0000256" key="2">
    <source>
        <dbReference type="ARBA" id="ARBA00007531"/>
    </source>
</evidence>
<evidence type="ECO:0000256" key="1">
    <source>
        <dbReference type="ARBA" id="ARBA00004236"/>
    </source>
</evidence>
<dbReference type="OrthoDB" id="3398257at2"/>
<dbReference type="Proteomes" id="UP000093757">
    <property type="component" value="Unassembled WGS sequence"/>
</dbReference>
<keyword evidence="5" id="KW-1133">Transmembrane helix</keyword>
<dbReference type="InterPro" id="IPR008693">
    <property type="entry name" value="MmpS"/>
</dbReference>
<reference evidence="7 8" key="1">
    <citation type="submission" date="2016-06" db="EMBL/GenBank/DDBJ databases">
        <authorList>
            <person name="Kjaerup R.B."/>
            <person name="Dalgaard T.S."/>
            <person name="Juul-Madsen H.R."/>
        </authorList>
    </citation>
    <scope>NUCLEOTIDE SEQUENCE [LARGE SCALE GENOMIC DNA]</scope>
    <source>
        <strain evidence="7 8">1245752.6</strain>
    </source>
</reference>
<comment type="subcellular location">
    <subcellularLocation>
        <location evidence="1">Cell membrane</location>
    </subcellularLocation>
</comment>
<evidence type="ECO:0008006" key="9">
    <source>
        <dbReference type="Google" id="ProtNLM"/>
    </source>
</evidence>
<evidence type="ECO:0000313" key="8">
    <source>
        <dbReference type="Proteomes" id="UP000093757"/>
    </source>
</evidence>